<evidence type="ECO:0000313" key="2">
    <source>
        <dbReference type="EMBL" id="TSD15737.1"/>
    </source>
</evidence>
<evidence type="ECO:0000256" key="1">
    <source>
        <dbReference type="SAM" id="Phobius"/>
    </source>
</evidence>
<gene>
    <name evidence="2" type="ORF">DP107_00710</name>
</gene>
<keyword evidence="1" id="KW-0812">Transmembrane</keyword>
<name>A0A554NEB1_9EURY</name>
<evidence type="ECO:0000313" key="3">
    <source>
        <dbReference type="Proteomes" id="UP000319894"/>
    </source>
</evidence>
<dbReference type="EMBL" id="QMDX01000001">
    <property type="protein sequence ID" value="TSD15737.1"/>
    <property type="molecule type" value="Genomic_DNA"/>
</dbReference>
<proteinExistence type="predicted"/>
<accession>A0A554NEB1</accession>
<keyword evidence="1" id="KW-0472">Membrane</keyword>
<dbReference type="RefSeq" id="WP_144260214.1">
    <property type="nucleotide sequence ID" value="NZ_QMDX01000001.1"/>
</dbReference>
<dbReference type="Proteomes" id="UP000319894">
    <property type="component" value="Unassembled WGS sequence"/>
</dbReference>
<organism evidence="2 3">
    <name type="scientific">Haloglomus irregulare</name>
    <dbReference type="NCBI Taxonomy" id="2234134"/>
    <lineage>
        <taxon>Archaea</taxon>
        <taxon>Methanobacteriati</taxon>
        <taxon>Methanobacteriota</taxon>
        <taxon>Stenosarchaea group</taxon>
        <taxon>Halobacteria</taxon>
        <taxon>Halobacteriales</taxon>
        <taxon>Natronomonadaceae</taxon>
        <taxon>Haloglomus</taxon>
    </lineage>
</organism>
<comment type="caution">
    <text evidence="2">The sequence shown here is derived from an EMBL/GenBank/DDBJ whole genome shotgun (WGS) entry which is preliminary data.</text>
</comment>
<sequence length="71" mass="7008">MDYTRLLSAVCGLAVALVALGAVVSLVTGPLAGSRAAAAVVTMALVVGSVVGMVVVGTRGSAEWLESGGYW</sequence>
<reference evidence="2 3" key="1">
    <citation type="submission" date="2018-06" db="EMBL/GenBank/DDBJ databases">
        <title>Natronomonas sp. F16-60 a new haloarchaeon isolated from a solar saltern of Isla Cristina, Huelva, Spain.</title>
        <authorList>
            <person name="Duran-Viseras A."/>
            <person name="Sanchez-Porro C."/>
            <person name="Ventosa A."/>
        </authorList>
    </citation>
    <scope>NUCLEOTIDE SEQUENCE [LARGE SCALE GENOMIC DNA]</scope>
    <source>
        <strain evidence="2 3">F16-60</strain>
    </source>
</reference>
<dbReference type="AlphaFoldDB" id="A0A554NEB1"/>
<keyword evidence="3" id="KW-1185">Reference proteome</keyword>
<keyword evidence="1" id="KW-1133">Transmembrane helix</keyword>
<feature type="transmembrane region" description="Helical" evidence="1">
    <location>
        <begin position="37"/>
        <end position="56"/>
    </location>
</feature>
<protein>
    <submittedName>
        <fullName evidence="2">Uncharacterized protein</fullName>
    </submittedName>
</protein>
<dbReference type="InParanoid" id="A0A554NEB1"/>